<reference evidence="6 7" key="1">
    <citation type="journal article" date="2011" name="Science">
        <title>The ecoresponsive genome of Daphnia pulex.</title>
        <authorList>
            <person name="Colbourne J.K."/>
            <person name="Pfrender M.E."/>
            <person name="Gilbert D."/>
            <person name="Thomas W.K."/>
            <person name="Tucker A."/>
            <person name="Oakley T.H."/>
            <person name="Tokishita S."/>
            <person name="Aerts A."/>
            <person name="Arnold G.J."/>
            <person name="Basu M.K."/>
            <person name="Bauer D.J."/>
            <person name="Caceres C.E."/>
            <person name="Carmel L."/>
            <person name="Casola C."/>
            <person name="Choi J.H."/>
            <person name="Detter J.C."/>
            <person name="Dong Q."/>
            <person name="Dusheyko S."/>
            <person name="Eads B.D."/>
            <person name="Frohlich T."/>
            <person name="Geiler-Samerotte K.A."/>
            <person name="Gerlach D."/>
            <person name="Hatcher P."/>
            <person name="Jogdeo S."/>
            <person name="Krijgsveld J."/>
            <person name="Kriventseva E.V."/>
            <person name="Kultz D."/>
            <person name="Laforsch C."/>
            <person name="Lindquist E."/>
            <person name="Lopez J."/>
            <person name="Manak J.R."/>
            <person name="Muller J."/>
            <person name="Pangilinan J."/>
            <person name="Patwardhan R.P."/>
            <person name="Pitluck S."/>
            <person name="Pritham E.J."/>
            <person name="Rechtsteiner A."/>
            <person name="Rho M."/>
            <person name="Rogozin I.B."/>
            <person name="Sakarya O."/>
            <person name="Salamov A."/>
            <person name="Schaack S."/>
            <person name="Shapiro H."/>
            <person name="Shiga Y."/>
            <person name="Skalitzky C."/>
            <person name="Smith Z."/>
            <person name="Souvorov A."/>
            <person name="Sung W."/>
            <person name="Tang Z."/>
            <person name="Tsuchiya D."/>
            <person name="Tu H."/>
            <person name="Vos H."/>
            <person name="Wang M."/>
            <person name="Wolf Y.I."/>
            <person name="Yamagata H."/>
            <person name="Yamada T."/>
            <person name="Ye Y."/>
            <person name="Shaw J.R."/>
            <person name="Andrews J."/>
            <person name="Crease T.J."/>
            <person name="Tang H."/>
            <person name="Lucas S.M."/>
            <person name="Robertson H.M."/>
            <person name="Bork P."/>
            <person name="Koonin E.V."/>
            <person name="Zdobnov E.M."/>
            <person name="Grigoriev I.V."/>
            <person name="Lynch M."/>
            <person name="Boore J.L."/>
        </authorList>
    </citation>
    <scope>NUCLEOTIDE SEQUENCE [LARGE SCALE GENOMIC DNA]</scope>
</reference>
<keyword evidence="2" id="KW-0325">Glycoprotein</keyword>
<feature type="domain" description="Vitellogenin" evidence="4">
    <location>
        <begin position="1"/>
        <end position="412"/>
    </location>
</feature>
<dbReference type="InterPro" id="IPR001747">
    <property type="entry name" value="Vitellogenin_N"/>
</dbReference>
<dbReference type="InterPro" id="IPR015819">
    <property type="entry name" value="Lipid_transp_b-sht_shell"/>
</dbReference>
<dbReference type="SMART" id="SM01169">
    <property type="entry name" value="DUF1943"/>
    <property type="match status" value="1"/>
</dbReference>
<dbReference type="PROSITE" id="PS51233">
    <property type="entry name" value="VWFD"/>
    <property type="match status" value="1"/>
</dbReference>
<feature type="domain" description="VWFD" evidence="5">
    <location>
        <begin position="1066"/>
        <end position="1247"/>
    </location>
</feature>
<evidence type="ECO:0000313" key="6">
    <source>
        <dbReference type="EMBL" id="EFX78811.1"/>
    </source>
</evidence>
<dbReference type="Proteomes" id="UP000000305">
    <property type="component" value="Unassembled WGS sequence"/>
</dbReference>
<dbReference type="HOGENOM" id="CLU_263249_0_0_1"/>
<dbReference type="InterPro" id="IPR001846">
    <property type="entry name" value="VWF_type-D"/>
</dbReference>
<dbReference type="PANTHER" id="PTHR23345:SF15">
    <property type="entry name" value="VITELLOGENIN 1-RELATED"/>
    <property type="match status" value="1"/>
</dbReference>
<dbReference type="OrthoDB" id="5956066at2759"/>
<evidence type="ECO:0000256" key="2">
    <source>
        <dbReference type="ARBA" id="ARBA00023180"/>
    </source>
</evidence>
<dbReference type="EMBL" id="GL732555">
    <property type="protein sequence ID" value="EFX78811.1"/>
    <property type="molecule type" value="Genomic_DNA"/>
</dbReference>
<name>E9GNT0_DAPPU</name>
<dbReference type="PROSITE" id="PS51211">
    <property type="entry name" value="VITELLOGENIN"/>
    <property type="match status" value="1"/>
</dbReference>
<dbReference type="SUPFAM" id="SSF56968">
    <property type="entry name" value="Lipovitellin-phosvitin complex, beta-sheet shell regions"/>
    <property type="match status" value="1"/>
</dbReference>
<dbReference type="PANTHER" id="PTHR23345">
    <property type="entry name" value="VITELLOGENIN-RELATED"/>
    <property type="match status" value="1"/>
</dbReference>
<evidence type="ECO:0000313" key="7">
    <source>
        <dbReference type="Proteomes" id="UP000000305"/>
    </source>
</evidence>
<dbReference type="InterPro" id="IPR015255">
    <property type="entry name" value="Vitellinogen_open_b-sht"/>
</dbReference>
<dbReference type="PhylomeDB" id="E9GNT0"/>
<dbReference type="InterPro" id="IPR050733">
    <property type="entry name" value="Vitellogenin/Apolipophorin"/>
</dbReference>
<evidence type="ECO:0000256" key="3">
    <source>
        <dbReference type="PROSITE-ProRule" id="PRU00557"/>
    </source>
</evidence>
<dbReference type="GO" id="GO:0005319">
    <property type="term" value="F:lipid transporter activity"/>
    <property type="evidence" value="ECO:0000318"/>
    <property type="project" value="GO_Central"/>
</dbReference>
<protein>
    <recommendedName>
        <fullName evidence="8">VWFD domain-containing protein</fullName>
    </recommendedName>
</protein>
<dbReference type="Pfam" id="PF01347">
    <property type="entry name" value="Vitellogenin_N"/>
    <property type="match status" value="1"/>
</dbReference>
<evidence type="ECO:0000259" key="5">
    <source>
        <dbReference type="PROSITE" id="PS51233"/>
    </source>
</evidence>
<dbReference type="SMART" id="SM00216">
    <property type="entry name" value="VWD"/>
    <property type="match status" value="1"/>
</dbReference>
<dbReference type="OMA" id="SHHFYKP"/>
<comment type="caution">
    <text evidence="3">Lacks conserved residue(s) required for the propagation of feature annotation.</text>
</comment>
<keyword evidence="1" id="KW-1015">Disulfide bond</keyword>
<keyword evidence="7" id="KW-1185">Reference proteome</keyword>
<dbReference type="FunCoup" id="E9GNT0">
    <property type="interactions" value="42"/>
</dbReference>
<organism evidence="6 7">
    <name type="scientific">Daphnia pulex</name>
    <name type="common">Water flea</name>
    <dbReference type="NCBI Taxonomy" id="6669"/>
    <lineage>
        <taxon>Eukaryota</taxon>
        <taxon>Metazoa</taxon>
        <taxon>Ecdysozoa</taxon>
        <taxon>Arthropoda</taxon>
        <taxon>Crustacea</taxon>
        <taxon>Branchiopoda</taxon>
        <taxon>Diplostraca</taxon>
        <taxon>Cladocera</taxon>
        <taxon>Anomopoda</taxon>
        <taxon>Daphniidae</taxon>
        <taxon>Daphnia</taxon>
    </lineage>
</organism>
<evidence type="ECO:0008006" key="8">
    <source>
        <dbReference type="Google" id="ProtNLM"/>
    </source>
</evidence>
<evidence type="ECO:0000256" key="1">
    <source>
        <dbReference type="ARBA" id="ARBA00023157"/>
    </source>
</evidence>
<evidence type="ECO:0000259" key="4">
    <source>
        <dbReference type="PROSITE" id="PS51211"/>
    </source>
</evidence>
<dbReference type="eggNOG" id="KOG4338">
    <property type="taxonomic scope" value="Eukaryota"/>
</dbReference>
<sequence>MELKSSGPITKPIPASGLTKHHASLRYTFKRPIPTADEINLSREEDYLHPEEPQSQQTLRIKAVPVLTKLKEVIGWSPLNEEALTDPATSNAIQLITAMSLESLQAVWKSVEKDEELKNLFTEILPLTGTNPAALMVKELVLSGKLSDVEAQRMVAFIPYYLRLPSEKLLASWEDLLKGSSSIKTKELKSAIAIAFGHLVGVTCDSKLRPCKNDTINKYSRMVYDAFKSAKTHHEMVVSIMALRNTNFPSAIERLVPYVKTVPQAVRPYVIFALQFVAVSNRDKFLSAIMPIIHNTTEATEIRMAAISTLFRSKPTTLELQELIGVALNENNQEVLNFILTTGRNYADTKNPCLQSTSSDLQLLMRRVDHLKTDFFRSSNRVFDFQDGKYGFGGGVQLATVYGEESRAPLIISARANYHISKYRHIPLEMMLRFEGVDDAYLRLFRKLDPKDYKLDTLKDLLQKTLKIAPRQKSQFKVEIVLRSQGYDLMYHHIGGDELGALMEGKAMKELLSRGVKLTRSMVMLGGNQFSWRPNDIGLALGVGLSTPAFARHQLSYGNVNQANKIGRSIQIDLGMNFQVTSYLAVYNPLGVSQGIVKMRGSRFHWPDNVQVSFSPADTQIEIKMSTPTEEKPLSLLFTSKTSAVVSSRDADSKGLSYLKDSCPECEPNALVTRGEKFRKGLVVRESINSRLGLESHVEVSDCETYTGKASIAKLVYESFKPSEINSHGSAPGFLVMGLMQMRNYFYHYPPTGTCSMKTVLHRTRINPADAIEIRLKADSNPPPWRRAPPGMTYNNVKGSVTLLGTPERKWNVEVNVEKEPFNIRSSVTVKIARLANPTLGVPSRALCVNVKTIWSAPPQDIFETPSIVQPSVHRDVTMVWGDAPANECPKANAKGISTMTVKVVGNITESQQEAATIRNSYPYDRCDLDRNDAGRTGIAGPMTRACYDAVLHYATPRSYKFDIKYENMSPGGQTALDRINTLLRPVLLPYLSTNSPLTPTKNVAGTGHIELKVDVGEDDINLLVKTDQAHSQYENIDLLKSTRVKLRNARLDMSHLTAIEAGWVGVCDVAPKAVVTFDKTNMNYDLPKCYTLISADCSPTPRYAIFARKTNTSLPMAARVHVGGHTLEFNPMTDSSVELKANDKIVKIETNKPFVLSDKDNITQYAIVNRIGARYFVQIPVLKLSLRYTGDDIVTMIPSIHRSQLCGLCGDYNGQFSNELVGPSGCIMRNATDLAQSYVLRDKSCKETIPTPVCAEPGSEKKSSGILSYLYLDRLIRS</sequence>
<gene>
    <name evidence="6" type="ORF">DAPPUDRAFT_305101</name>
</gene>
<dbReference type="InterPro" id="IPR011030">
    <property type="entry name" value="Lipovitellin_superhlx_dom"/>
</dbReference>
<dbReference type="Gene3D" id="1.25.10.20">
    <property type="entry name" value="Vitellinogen, superhelical"/>
    <property type="match status" value="1"/>
</dbReference>
<dbReference type="Pfam" id="PF00094">
    <property type="entry name" value="VWD"/>
    <property type="match status" value="1"/>
</dbReference>
<dbReference type="KEGG" id="dpx:DAPPUDRAFT_305101"/>
<dbReference type="SUPFAM" id="SSF48431">
    <property type="entry name" value="Lipovitellin-phosvitin complex, superhelical domain"/>
    <property type="match status" value="1"/>
</dbReference>
<accession>E9GNT0</accession>
<dbReference type="InParanoid" id="E9GNT0"/>
<proteinExistence type="predicted"/>
<dbReference type="GO" id="GO:0045735">
    <property type="term" value="F:nutrient reservoir activity"/>
    <property type="evidence" value="ECO:0007669"/>
    <property type="project" value="UniProtKB-KW"/>
</dbReference>
<dbReference type="AlphaFoldDB" id="E9GNT0"/>